<reference evidence="2" key="1">
    <citation type="journal article" date="2020" name="Stud. Mycol.">
        <title>101 Dothideomycetes genomes: a test case for predicting lifestyles and emergence of pathogens.</title>
        <authorList>
            <person name="Haridas S."/>
            <person name="Albert R."/>
            <person name="Binder M."/>
            <person name="Bloem J."/>
            <person name="Labutti K."/>
            <person name="Salamov A."/>
            <person name="Andreopoulos B."/>
            <person name="Baker S."/>
            <person name="Barry K."/>
            <person name="Bills G."/>
            <person name="Bluhm B."/>
            <person name="Cannon C."/>
            <person name="Castanera R."/>
            <person name="Culley D."/>
            <person name="Daum C."/>
            <person name="Ezra D."/>
            <person name="Gonzalez J."/>
            <person name="Henrissat B."/>
            <person name="Kuo A."/>
            <person name="Liang C."/>
            <person name="Lipzen A."/>
            <person name="Lutzoni F."/>
            <person name="Magnuson J."/>
            <person name="Mondo S."/>
            <person name="Nolan M."/>
            <person name="Ohm R."/>
            <person name="Pangilinan J."/>
            <person name="Park H.-J."/>
            <person name="Ramirez L."/>
            <person name="Alfaro M."/>
            <person name="Sun H."/>
            <person name="Tritt A."/>
            <person name="Yoshinaga Y."/>
            <person name="Zwiers L.-H."/>
            <person name="Turgeon B."/>
            <person name="Goodwin S."/>
            <person name="Spatafora J."/>
            <person name="Crous P."/>
            <person name="Grigoriev I."/>
        </authorList>
    </citation>
    <scope>NUCLEOTIDE SEQUENCE</scope>
    <source>
        <strain evidence="2">CBS 262.69</strain>
    </source>
</reference>
<evidence type="ECO:0000313" key="3">
    <source>
        <dbReference type="Proteomes" id="UP000799640"/>
    </source>
</evidence>
<feature type="transmembrane region" description="Helical" evidence="1">
    <location>
        <begin position="42"/>
        <end position="61"/>
    </location>
</feature>
<gene>
    <name evidence="2" type="ORF">EJ06DRAFT_530251</name>
</gene>
<evidence type="ECO:0000313" key="2">
    <source>
        <dbReference type="EMBL" id="KAF2400260.1"/>
    </source>
</evidence>
<evidence type="ECO:0000256" key="1">
    <source>
        <dbReference type="SAM" id="Phobius"/>
    </source>
</evidence>
<keyword evidence="1" id="KW-1133">Transmembrane helix</keyword>
<name>A0A6G1HW63_9PEZI</name>
<dbReference type="Proteomes" id="UP000799640">
    <property type="component" value="Unassembled WGS sequence"/>
</dbReference>
<proteinExistence type="predicted"/>
<accession>A0A6G1HW63</accession>
<sequence>MQRQFLHMRPTRKLMAPVPKEEHSAHTISQRIRTLRKIPAELIPLGVVLGFALFAAAFASVRKFYTDRTLRLTRQGSNGDEH</sequence>
<keyword evidence="1" id="KW-0472">Membrane</keyword>
<keyword evidence="1" id="KW-0812">Transmembrane</keyword>
<keyword evidence="3" id="KW-1185">Reference proteome</keyword>
<protein>
    <recommendedName>
        <fullName evidence="4">NADH-ubiquinone reductase complex 1 MLRQ subunit</fullName>
    </recommendedName>
</protein>
<dbReference type="OrthoDB" id="202195at2759"/>
<dbReference type="EMBL" id="ML996695">
    <property type="protein sequence ID" value="KAF2400260.1"/>
    <property type="molecule type" value="Genomic_DNA"/>
</dbReference>
<organism evidence="2 3">
    <name type="scientific">Trichodelitschia bisporula</name>
    <dbReference type="NCBI Taxonomy" id="703511"/>
    <lineage>
        <taxon>Eukaryota</taxon>
        <taxon>Fungi</taxon>
        <taxon>Dikarya</taxon>
        <taxon>Ascomycota</taxon>
        <taxon>Pezizomycotina</taxon>
        <taxon>Dothideomycetes</taxon>
        <taxon>Dothideomycetes incertae sedis</taxon>
        <taxon>Phaeotrichales</taxon>
        <taxon>Phaeotrichaceae</taxon>
        <taxon>Trichodelitschia</taxon>
    </lineage>
</organism>
<evidence type="ECO:0008006" key="4">
    <source>
        <dbReference type="Google" id="ProtNLM"/>
    </source>
</evidence>
<dbReference type="AlphaFoldDB" id="A0A6G1HW63"/>